<dbReference type="KEGG" id="acaf:CA12_02730"/>
<reference evidence="1 2" key="1">
    <citation type="submission" date="2019-02" db="EMBL/GenBank/DDBJ databases">
        <title>Deep-cultivation of Planctomycetes and their phenomic and genomic characterization uncovers novel biology.</title>
        <authorList>
            <person name="Wiegand S."/>
            <person name="Jogler M."/>
            <person name="Boedeker C."/>
            <person name="Pinto D."/>
            <person name="Vollmers J."/>
            <person name="Rivas-Marin E."/>
            <person name="Kohn T."/>
            <person name="Peeters S.H."/>
            <person name="Heuer A."/>
            <person name="Rast P."/>
            <person name="Oberbeckmann S."/>
            <person name="Bunk B."/>
            <person name="Jeske O."/>
            <person name="Meyerdierks A."/>
            <person name="Storesund J.E."/>
            <person name="Kallscheuer N."/>
            <person name="Luecker S."/>
            <person name="Lage O.M."/>
            <person name="Pohl T."/>
            <person name="Merkel B.J."/>
            <person name="Hornburger P."/>
            <person name="Mueller R.-W."/>
            <person name="Bruemmer F."/>
            <person name="Labrenz M."/>
            <person name="Spormann A.M."/>
            <person name="Op den Camp H."/>
            <person name="Overmann J."/>
            <person name="Amann R."/>
            <person name="Jetten M.S.M."/>
            <person name="Mascher T."/>
            <person name="Medema M.H."/>
            <person name="Devos D.P."/>
            <person name="Kaster A.-K."/>
            <person name="Ovreas L."/>
            <person name="Rohde M."/>
            <person name="Galperin M.Y."/>
            <person name="Jogler C."/>
        </authorList>
    </citation>
    <scope>NUCLEOTIDE SEQUENCE [LARGE SCALE GENOMIC DNA]</scope>
    <source>
        <strain evidence="1 2">CA12</strain>
    </source>
</reference>
<protein>
    <submittedName>
        <fullName evidence="1">Uncharacterized protein</fullName>
    </submittedName>
</protein>
<keyword evidence="2" id="KW-1185">Reference proteome</keyword>
<name>A0A517P493_9PLAN</name>
<evidence type="ECO:0000313" key="1">
    <source>
        <dbReference type="EMBL" id="QDT14204.1"/>
    </source>
</evidence>
<proteinExistence type="predicted"/>
<dbReference type="EMBL" id="CP036265">
    <property type="protein sequence ID" value="QDT14204.1"/>
    <property type="molecule type" value="Genomic_DNA"/>
</dbReference>
<dbReference type="AlphaFoldDB" id="A0A517P493"/>
<gene>
    <name evidence="1" type="ORF">CA12_02730</name>
</gene>
<dbReference type="Proteomes" id="UP000318741">
    <property type="component" value="Chromosome"/>
</dbReference>
<sequence length="307" mass="32601">MMTRAMCSITVGLVILAARDAYGGIIIDGELVHAEVRLEATASDVNDILYRHGVTSATANLWGADIATYAKSELDDLGRLLLRSSSLASSLGRAQGSAIARWYDTVTLLGPQNLVDPRLRLTFTLHGEMLAVRGEGATGTLAGVKMDADSHFGRAEGYYREALNPESYGGDWAMIDGWDSWHWIGDEYTAVFSANLPLVPVEGGYLINWYTSLYTDALVLNGVASSDASHTAHFTSLTFADGSTPESLGYAVSFESGMASPNALPSEAAAAPEPGSVTLMSVSGLGLAFGAWRRKRKLGRDTVAVAA</sequence>
<evidence type="ECO:0000313" key="2">
    <source>
        <dbReference type="Proteomes" id="UP000318741"/>
    </source>
</evidence>
<accession>A0A517P493</accession>
<organism evidence="1 2">
    <name type="scientific">Alienimonas californiensis</name>
    <dbReference type="NCBI Taxonomy" id="2527989"/>
    <lineage>
        <taxon>Bacteria</taxon>
        <taxon>Pseudomonadati</taxon>
        <taxon>Planctomycetota</taxon>
        <taxon>Planctomycetia</taxon>
        <taxon>Planctomycetales</taxon>
        <taxon>Planctomycetaceae</taxon>
        <taxon>Alienimonas</taxon>
    </lineage>
</organism>